<dbReference type="Gene3D" id="3.40.50.2000">
    <property type="entry name" value="Glycogen Phosphorylase B"/>
    <property type="match status" value="2"/>
</dbReference>
<keyword evidence="2" id="KW-0614">Plasmid</keyword>
<keyword evidence="2" id="KW-0808">Transferase</keyword>
<protein>
    <submittedName>
        <fullName evidence="2">Glycosyl transferase group 1</fullName>
    </submittedName>
</protein>
<dbReference type="PANTHER" id="PTHR12526">
    <property type="entry name" value="GLYCOSYLTRANSFERASE"/>
    <property type="match status" value="1"/>
</dbReference>
<evidence type="ECO:0000313" key="2">
    <source>
        <dbReference type="EMBL" id="BAQ71668.1"/>
    </source>
</evidence>
<evidence type="ECO:0000259" key="1">
    <source>
        <dbReference type="Pfam" id="PF00534"/>
    </source>
</evidence>
<gene>
    <name evidence="2" type="ORF">NHU_04555</name>
</gene>
<name>A0A0D6B993_RHOSU</name>
<dbReference type="Proteomes" id="UP000064912">
    <property type="component" value="Plasmid Plasmid3"/>
</dbReference>
<dbReference type="PATRIC" id="fig|35806.4.peg.4673"/>
<dbReference type="NCBIfam" id="NF041876">
    <property type="entry name" value="EPS_EpsE"/>
    <property type="match status" value="1"/>
</dbReference>
<evidence type="ECO:0000313" key="3">
    <source>
        <dbReference type="Proteomes" id="UP000064912"/>
    </source>
</evidence>
<accession>A0A0D6B993</accession>
<dbReference type="KEGG" id="rsu:NHU_04555"/>
<proteinExistence type="predicted"/>
<reference evidence="2 3" key="1">
    <citation type="submission" date="2015-02" db="EMBL/GenBank/DDBJ databases">
        <title>Genome sequene of Rhodovulum sulfidophilum DSM 2351.</title>
        <authorList>
            <person name="Nagao N."/>
        </authorList>
    </citation>
    <scope>NUCLEOTIDE SEQUENCE [LARGE SCALE GENOMIC DNA]</scope>
    <source>
        <strain evidence="2 3">DSM 2351</strain>
        <plasmid evidence="3">Plasmid Plasmid3 DNA</plasmid>
    </source>
</reference>
<sequence>MQVSSMTPTAIAYLVPEFPSQTHAFFWREIQALEEAGLRVRTLSTRRPAPGACPHDFAAAAAARTVYLFPPPLAAVARLAGRPVRTLRALAYVLGLSETPWRRRLALLGLMASASALGRVCRRERLGHVHIHSCATAAHLGALAAILDDLSYSLTLHGDLPVYGTDHAAKMARAGFVAAVTRPLAAQIAAVSPGTPAPVIWMGVDADRFCPPASARPGGEALEVVTVARLNHTKGHVHLLNAMARLRAEGVAIRYRMAGDGPERAALEAHVARLGLQDEVRFLGPLSEAGVIDLLHSADVLALTSFGAGEAAPVTVMEAMAAGLPTVVSAIGGTPDMIEDGVDGILVPQRDEEAIAAALRRLAADPALRARIGQAARKTALARFDYRAQARALLEALTGGR</sequence>
<dbReference type="InterPro" id="IPR001296">
    <property type="entry name" value="Glyco_trans_1"/>
</dbReference>
<organism evidence="2 3">
    <name type="scientific">Rhodovulum sulfidophilum</name>
    <name type="common">Rhodobacter sulfidophilus</name>
    <dbReference type="NCBI Taxonomy" id="35806"/>
    <lineage>
        <taxon>Bacteria</taxon>
        <taxon>Pseudomonadati</taxon>
        <taxon>Pseudomonadota</taxon>
        <taxon>Alphaproteobacteria</taxon>
        <taxon>Rhodobacterales</taxon>
        <taxon>Paracoccaceae</taxon>
        <taxon>Rhodovulum</taxon>
    </lineage>
</organism>
<geneLocation type="plasmid" evidence="3">
    <name>Plasmid3 DNA</name>
</geneLocation>
<dbReference type="EMBL" id="AP014803">
    <property type="protein sequence ID" value="BAQ71668.1"/>
    <property type="molecule type" value="Genomic_DNA"/>
</dbReference>
<dbReference type="SUPFAM" id="SSF53756">
    <property type="entry name" value="UDP-Glycosyltransferase/glycogen phosphorylase"/>
    <property type="match status" value="1"/>
</dbReference>
<feature type="domain" description="Glycosyl transferase family 1" evidence="1">
    <location>
        <begin position="222"/>
        <end position="378"/>
    </location>
</feature>
<dbReference type="Pfam" id="PF00534">
    <property type="entry name" value="Glycos_transf_1"/>
    <property type="match status" value="1"/>
</dbReference>
<dbReference type="AlphaFoldDB" id="A0A0D6B993"/>
<dbReference type="PANTHER" id="PTHR12526:SF636">
    <property type="entry name" value="BLL3647 PROTEIN"/>
    <property type="match status" value="1"/>
</dbReference>
<dbReference type="GO" id="GO:0016757">
    <property type="term" value="F:glycosyltransferase activity"/>
    <property type="evidence" value="ECO:0007669"/>
    <property type="project" value="InterPro"/>
</dbReference>